<organism evidence="7 8">
    <name type="scientific">Carpediemonas membranifera</name>
    <dbReference type="NCBI Taxonomy" id="201153"/>
    <lineage>
        <taxon>Eukaryota</taxon>
        <taxon>Metamonada</taxon>
        <taxon>Carpediemonas-like organisms</taxon>
        <taxon>Carpediemonas</taxon>
    </lineage>
</organism>
<comment type="subcellular location">
    <subcellularLocation>
        <location evidence="1">Membrane</location>
        <topology evidence="1">Multi-pass membrane protein</topology>
    </subcellularLocation>
</comment>
<evidence type="ECO:0000256" key="1">
    <source>
        <dbReference type="ARBA" id="ARBA00004141"/>
    </source>
</evidence>
<name>A0A8J6E724_9EUKA</name>
<dbReference type="OrthoDB" id="438545at2759"/>
<keyword evidence="2 5" id="KW-0812">Transmembrane</keyword>
<protein>
    <submittedName>
        <fullName evidence="7">Amino acid transporter transmembrane</fullName>
    </submittedName>
</protein>
<feature type="transmembrane region" description="Helical" evidence="5">
    <location>
        <begin position="210"/>
        <end position="230"/>
    </location>
</feature>
<dbReference type="Pfam" id="PF01490">
    <property type="entry name" value="Aa_trans"/>
    <property type="match status" value="2"/>
</dbReference>
<evidence type="ECO:0000256" key="2">
    <source>
        <dbReference type="ARBA" id="ARBA00022692"/>
    </source>
</evidence>
<dbReference type="GO" id="GO:0016020">
    <property type="term" value="C:membrane"/>
    <property type="evidence" value="ECO:0007669"/>
    <property type="project" value="UniProtKB-SubCell"/>
</dbReference>
<dbReference type="PANTHER" id="PTHR22950">
    <property type="entry name" value="AMINO ACID TRANSPORTER"/>
    <property type="match status" value="1"/>
</dbReference>
<gene>
    <name evidence="7" type="ORF">J8273_8245</name>
</gene>
<evidence type="ECO:0000256" key="5">
    <source>
        <dbReference type="SAM" id="Phobius"/>
    </source>
</evidence>
<keyword evidence="3 5" id="KW-1133">Transmembrane helix</keyword>
<evidence type="ECO:0000313" key="8">
    <source>
        <dbReference type="Proteomes" id="UP000717585"/>
    </source>
</evidence>
<comment type="caution">
    <text evidence="7">The sequence shown here is derived from an EMBL/GenBank/DDBJ whole genome shotgun (WGS) entry which is preliminary data.</text>
</comment>
<feature type="transmembrane region" description="Helical" evidence="5">
    <location>
        <begin position="387"/>
        <end position="407"/>
    </location>
</feature>
<accession>A0A8J6E724</accession>
<feature type="transmembrane region" description="Helical" evidence="5">
    <location>
        <begin position="427"/>
        <end position="451"/>
    </location>
</feature>
<sequence>MEEANDDPSIPAHGIQFMDAEELSERELNSNFEIPERPIVLDQILDHAELQYNSDEPDTRYLFTSTFVSPAGSSEDDDSDSANPPEVTIVDLDENDKPLNNLMKQTHTSDHLYEGENGVLNTSFNFINSAMGASLLTIPYCIQQAGLPSGLAALFFSYALSLFAQRLLLRICHRHQPRLLSFRDIVVETFGSWAAVPVDFAIALRMFGTVVAYVIIAGSYGATLFGSLPLPFVDSALFWRVFFMVGVFLPLGFLKNLKALSIPSACAIFGILTTVIFVSLSGVMSVLDRSFKITEYDARYIQLKLNCITIIPLLTAAFTTQASVPQLYAEFRKKKQAIAQTGQEGMIDDAEDARDEWDLSSLEVAKNIMSKNTPTYDADWPRIWRTVVTSLTFGLVMYLFIGILGYVKFGDDLAGHDNVLLMFEMSPVLWFVLLGMLLVVLCSHPIVHYIVRRNIISGIWGIRRKPAPAFQWRRHILLAVLINVLALVVAIVIPSISVIFTLIQATLGNMLFWALPAIAYMKLRPGFINRGIHARADWVFDKNIFGCMVLIIMTPVLGVISVYGVVSSL</sequence>
<dbReference type="Proteomes" id="UP000717585">
    <property type="component" value="Unassembled WGS sequence"/>
</dbReference>
<dbReference type="InterPro" id="IPR013057">
    <property type="entry name" value="AA_transpt_TM"/>
</dbReference>
<keyword evidence="8" id="KW-1185">Reference proteome</keyword>
<feature type="transmembrane region" description="Helical" evidence="5">
    <location>
        <begin position="145"/>
        <end position="164"/>
    </location>
</feature>
<feature type="transmembrane region" description="Helical" evidence="5">
    <location>
        <begin position="472"/>
        <end position="493"/>
    </location>
</feature>
<feature type="domain" description="Amino acid transporter transmembrane" evidence="6">
    <location>
        <begin position="380"/>
        <end position="554"/>
    </location>
</feature>
<evidence type="ECO:0000259" key="6">
    <source>
        <dbReference type="Pfam" id="PF01490"/>
    </source>
</evidence>
<evidence type="ECO:0000256" key="3">
    <source>
        <dbReference type="ARBA" id="ARBA00022989"/>
    </source>
</evidence>
<dbReference type="EMBL" id="JAHDYR010000066">
    <property type="protein sequence ID" value="KAG9390205.1"/>
    <property type="molecule type" value="Genomic_DNA"/>
</dbReference>
<feature type="transmembrane region" description="Helical" evidence="5">
    <location>
        <begin position="544"/>
        <end position="566"/>
    </location>
</feature>
<evidence type="ECO:0000313" key="7">
    <source>
        <dbReference type="EMBL" id="KAG9390205.1"/>
    </source>
</evidence>
<proteinExistence type="predicted"/>
<feature type="transmembrane region" description="Helical" evidence="5">
    <location>
        <begin position="499"/>
        <end position="523"/>
    </location>
</feature>
<dbReference type="AlphaFoldDB" id="A0A8J6E724"/>
<feature type="transmembrane region" description="Helical" evidence="5">
    <location>
        <begin position="260"/>
        <end position="283"/>
    </location>
</feature>
<dbReference type="GO" id="GO:0015179">
    <property type="term" value="F:L-amino acid transmembrane transporter activity"/>
    <property type="evidence" value="ECO:0007669"/>
    <property type="project" value="TreeGrafter"/>
</dbReference>
<feature type="domain" description="Amino acid transporter transmembrane" evidence="6">
    <location>
        <begin position="118"/>
        <end position="336"/>
    </location>
</feature>
<keyword evidence="4 5" id="KW-0472">Membrane</keyword>
<feature type="transmembrane region" description="Helical" evidence="5">
    <location>
        <begin position="237"/>
        <end position="254"/>
    </location>
</feature>
<reference evidence="7" key="1">
    <citation type="submission" date="2021-05" db="EMBL/GenBank/DDBJ databases">
        <title>A free-living protist that lacks canonical eukaryotic 1 DNA replication and segregation systems.</title>
        <authorList>
            <person name="Salas-Leiva D.E."/>
            <person name="Tromer E.C."/>
            <person name="Curtis B.A."/>
            <person name="Jerlstrom-Hultqvist J."/>
            <person name="Kolisko M."/>
            <person name="Yi Z."/>
            <person name="Salas-Leiva J.S."/>
            <person name="Gallot-Lavallee L."/>
            <person name="Kops G.J.P.L."/>
            <person name="Archibald J.M."/>
            <person name="Simpson A.G.B."/>
            <person name="Roger A.J."/>
        </authorList>
    </citation>
    <scope>NUCLEOTIDE SEQUENCE</scope>
    <source>
        <strain evidence="7">BICM</strain>
    </source>
</reference>
<evidence type="ECO:0000256" key="4">
    <source>
        <dbReference type="ARBA" id="ARBA00023136"/>
    </source>
</evidence>